<proteinExistence type="inferred from homology"/>
<dbReference type="Pfam" id="PF00589">
    <property type="entry name" value="Phage_integrase"/>
    <property type="match status" value="1"/>
</dbReference>
<dbReference type="Gene3D" id="1.10.150.130">
    <property type="match status" value="1"/>
</dbReference>
<dbReference type="InterPro" id="IPR013762">
    <property type="entry name" value="Integrase-like_cat_sf"/>
</dbReference>
<dbReference type="EMBL" id="QPEX01000042">
    <property type="protein sequence ID" value="RCS42289.1"/>
    <property type="molecule type" value="Genomic_DNA"/>
</dbReference>
<evidence type="ECO:0000256" key="5">
    <source>
        <dbReference type="PROSITE-ProRule" id="PRU01248"/>
    </source>
</evidence>
<evidence type="ECO:0000256" key="3">
    <source>
        <dbReference type="ARBA" id="ARBA00023125"/>
    </source>
</evidence>
<dbReference type="Proteomes" id="UP000253562">
    <property type="component" value="Unassembled WGS sequence"/>
</dbReference>
<evidence type="ECO:0000256" key="1">
    <source>
        <dbReference type="ARBA" id="ARBA00008857"/>
    </source>
</evidence>
<evidence type="ECO:0000256" key="2">
    <source>
        <dbReference type="ARBA" id="ARBA00022908"/>
    </source>
</evidence>
<name>A0A368KM35_9BACT</name>
<feature type="domain" description="Tyr recombinase" evidence="6">
    <location>
        <begin position="155"/>
        <end position="330"/>
    </location>
</feature>
<gene>
    <name evidence="8" type="ORF">DTL42_19315</name>
</gene>
<dbReference type="InterPro" id="IPR050090">
    <property type="entry name" value="Tyrosine_recombinase_XerCD"/>
</dbReference>
<dbReference type="InterPro" id="IPR010998">
    <property type="entry name" value="Integrase_recombinase_N"/>
</dbReference>
<dbReference type="PANTHER" id="PTHR30349">
    <property type="entry name" value="PHAGE INTEGRASE-RELATED"/>
    <property type="match status" value="1"/>
</dbReference>
<dbReference type="InterPro" id="IPR044068">
    <property type="entry name" value="CB"/>
</dbReference>
<evidence type="ECO:0000313" key="8">
    <source>
        <dbReference type="EMBL" id="RCS42289.1"/>
    </source>
</evidence>
<dbReference type="OrthoDB" id="255290at2"/>
<dbReference type="GO" id="GO:0015074">
    <property type="term" value="P:DNA integration"/>
    <property type="evidence" value="ECO:0007669"/>
    <property type="project" value="UniProtKB-KW"/>
</dbReference>
<protein>
    <submittedName>
        <fullName evidence="8">Integrase</fullName>
    </submittedName>
</protein>
<dbReference type="AlphaFoldDB" id="A0A368KM35"/>
<organism evidence="8 9">
    <name type="scientific">Bremerella cremea</name>
    <dbReference type="NCBI Taxonomy" id="1031537"/>
    <lineage>
        <taxon>Bacteria</taxon>
        <taxon>Pseudomonadati</taxon>
        <taxon>Planctomycetota</taxon>
        <taxon>Planctomycetia</taxon>
        <taxon>Pirellulales</taxon>
        <taxon>Pirellulaceae</taxon>
        <taxon>Bremerella</taxon>
    </lineage>
</organism>
<evidence type="ECO:0000256" key="4">
    <source>
        <dbReference type="ARBA" id="ARBA00023172"/>
    </source>
</evidence>
<dbReference type="PANTHER" id="PTHR30349:SF41">
    <property type="entry name" value="INTEGRASE_RECOMBINASE PROTEIN MJ0367-RELATED"/>
    <property type="match status" value="1"/>
</dbReference>
<comment type="similarity">
    <text evidence="1">Belongs to the 'phage' integrase family.</text>
</comment>
<dbReference type="GO" id="GO:0003677">
    <property type="term" value="F:DNA binding"/>
    <property type="evidence" value="ECO:0007669"/>
    <property type="project" value="UniProtKB-UniRule"/>
</dbReference>
<evidence type="ECO:0000259" key="6">
    <source>
        <dbReference type="PROSITE" id="PS51898"/>
    </source>
</evidence>
<keyword evidence="3 5" id="KW-0238">DNA-binding</keyword>
<dbReference type="SUPFAM" id="SSF56349">
    <property type="entry name" value="DNA breaking-rejoining enzymes"/>
    <property type="match status" value="1"/>
</dbReference>
<evidence type="ECO:0000313" key="9">
    <source>
        <dbReference type="Proteomes" id="UP000253562"/>
    </source>
</evidence>
<reference evidence="8 9" key="1">
    <citation type="submission" date="2018-07" db="EMBL/GenBank/DDBJ databases">
        <title>Comparative genomes isolates from brazilian mangrove.</title>
        <authorList>
            <person name="De Araujo J.E."/>
            <person name="Taketani R.G."/>
            <person name="Silva M.C.P."/>
            <person name="Lourenco M.V."/>
            <person name="Oliveira V.M."/>
            <person name="Andreote F.D."/>
        </authorList>
    </citation>
    <scope>NUCLEOTIDE SEQUENCE [LARGE SCALE GENOMIC DNA]</scope>
    <source>
        <strain evidence="8 9">HEX PRIS-MGV</strain>
    </source>
</reference>
<dbReference type="PROSITE" id="PS51898">
    <property type="entry name" value="TYR_RECOMBINASE"/>
    <property type="match status" value="1"/>
</dbReference>
<accession>A0A368KM35</accession>
<dbReference type="InterPro" id="IPR011010">
    <property type="entry name" value="DNA_brk_join_enz"/>
</dbReference>
<keyword evidence="4" id="KW-0233">DNA recombination</keyword>
<dbReference type="RefSeq" id="WP_114371070.1">
    <property type="nucleotide sequence ID" value="NZ_QPEX01000042.1"/>
</dbReference>
<dbReference type="GO" id="GO:0006310">
    <property type="term" value="P:DNA recombination"/>
    <property type="evidence" value="ECO:0007669"/>
    <property type="project" value="UniProtKB-KW"/>
</dbReference>
<dbReference type="InterPro" id="IPR002104">
    <property type="entry name" value="Integrase_catalytic"/>
</dbReference>
<comment type="caution">
    <text evidence="8">The sequence shown here is derived from an EMBL/GenBank/DDBJ whole genome shotgun (WGS) entry which is preliminary data.</text>
</comment>
<sequence>MSQNREPKPFFRKSKNAWYLQLGTRQISLGRDKKEAWTRYHKIMADNQPLRETATIEMLFERFLDWVQENRKPGTYDKNQRHLSSFAKFIGKRTKISAVRGSDLSEWVEQEKTWNSTSRNDAITSVIRCFNWAVGKNFLAVNPVSQVPNKPRRLRRETVLSTDEWQGMLAHVKDEPFKDYLTLLWETGCRPLEARRAEARHLDLEAGLIVFPPSEAKGERHERVIYLTPKALEICRRWAKRFPEGPIMRNTNGRPWTKDAINCRFTRLKKKLGKRVFAYAIRHSYATQGLIDGVDSVTLSLLMGHADVSTLAKNYAHLSKNQQFLKKQAERVRKTA</sequence>
<evidence type="ECO:0000259" key="7">
    <source>
        <dbReference type="PROSITE" id="PS51900"/>
    </source>
</evidence>
<dbReference type="Gene3D" id="1.10.443.10">
    <property type="entry name" value="Intergrase catalytic core"/>
    <property type="match status" value="1"/>
</dbReference>
<keyword evidence="2" id="KW-0229">DNA integration</keyword>
<feature type="domain" description="Core-binding (CB)" evidence="7">
    <location>
        <begin position="54"/>
        <end position="134"/>
    </location>
</feature>
<dbReference type="PROSITE" id="PS51900">
    <property type="entry name" value="CB"/>
    <property type="match status" value="1"/>
</dbReference>